<dbReference type="AlphaFoldDB" id="A0A939TQX5"/>
<accession>A0A939TQX5</accession>
<dbReference type="Proteomes" id="UP000668403">
    <property type="component" value="Unassembled WGS sequence"/>
</dbReference>
<dbReference type="RefSeq" id="WP_208237675.1">
    <property type="nucleotide sequence ID" value="NZ_BAAAQU010000001.1"/>
</dbReference>
<feature type="compositionally biased region" description="Pro residues" evidence="1">
    <location>
        <begin position="1"/>
        <end position="14"/>
    </location>
</feature>
<organism evidence="3 4">
    <name type="scientific">Leucobacter tardus</name>
    <dbReference type="NCBI Taxonomy" id="501483"/>
    <lineage>
        <taxon>Bacteria</taxon>
        <taxon>Bacillati</taxon>
        <taxon>Actinomycetota</taxon>
        <taxon>Actinomycetes</taxon>
        <taxon>Micrococcales</taxon>
        <taxon>Microbacteriaceae</taxon>
        <taxon>Leucobacter</taxon>
    </lineage>
</organism>
<feature type="compositionally biased region" description="Low complexity" evidence="1">
    <location>
        <begin position="15"/>
        <end position="45"/>
    </location>
</feature>
<evidence type="ECO:0000313" key="3">
    <source>
        <dbReference type="EMBL" id="MBO2989442.1"/>
    </source>
</evidence>
<sequence>MNTTPLEPPEPASPASPTTPLAAESGSGAAPPTAEPQTPEAPLAPGKRSGASTGTIVWGVLVLAFCAGVLQQTVAPGTVDPGVWITGVILGLGALLLVVAVAVILRGRR</sequence>
<keyword evidence="2" id="KW-0812">Transmembrane</keyword>
<feature type="region of interest" description="Disordered" evidence="1">
    <location>
        <begin position="1"/>
        <end position="50"/>
    </location>
</feature>
<keyword evidence="4" id="KW-1185">Reference proteome</keyword>
<protein>
    <submittedName>
        <fullName evidence="3">Uncharacterized protein</fullName>
    </submittedName>
</protein>
<dbReference type="EMBL" id="JAGFBF010000003">
    <property type="protein sequence ID" value="MBO2989442.1"/>
    <property type="molecule type" value="Genomic_DNA"/>
</dbReference>
<keyword evidence="2" id="KW-1133">Transmembrane helix</keyword>
<gene>
    <name evidence="3" type="ORF">J4H85_05465</name>
</gene>
<comment type="caution">
    <text evidence="3">The sequence shown here is derived from an EMBL/GenBank/DDBJ whole genome shotgun (WGS) entry which is preliminary data.</text>
</comment>
<feature type="transmembrane region" description="Helical" evidence="2">
    <location>
        <begin position="82"/>
        <end position="105"/>
    </location>
</feature>
<evidence type="ECO:0000256" key="1">
    <source>
        <dbReference type="SAM" id="MobiDB-lite"/>
    </source>
</evidence>
<name>A0A939TQX5_9MICO</name>
<feature type="transmembrane region" description="Helical" evidence="2">
    <location>
        <begin position="51"/>
        <end position="70"/>
    </location>
</feature>
<proteinExistence type="predicted"/>
<evidence type="ECO:0000313" key="4">
    <source>
        <dbReference type="Proteomes" id="UP000668403"/>
    </source>
</evidence>
<keyword evidence="2" id="KW-0472">Membrane</keyword>
<reference evidence="3" key="1">
    <citation type="submission" date="2021-03" db="EMBL/GenBank/DDBJ databases">
        <title>Leucobacter chromiisoli sp. nov., isolated from chromium-containing soil of chemical plant.</title>
        <authorList>
            <person name="Xu Z."/>
        </authorList>
    </citation>
    <scope>NUCLEOTIDE SEQUENCE</scope>
    <source>
        <strain evidence="3">K 70/01</strain>
    </source>
</reference>
<evidence type="ECO:0000256" key="2">
    <source>
        <dbReference type="SAM" id="Phobius"/>
    </source>
</evidence>